<accession>A0AAW4W2I9</accession>
<dbReference type="EMBL" id="JAJEPX010000008">
    <property type="protein sequence ID" value="MCC2176363.1"/>
    <property type="molecule type" value="Genomic_DNA"/>
</dbReference>
<sequence length="168" mass="18568">MSSTAVQYAGALRHTGCTLSDLQHTADYLTDCAPLWDALCSPAVSAREKKAVLSRLPDFDAMGELKHFYLLLADKNGFALLPEIVRQFRLLELRDSGEGLCVFRCAREPDDESLRSLAKLLCARHSYCAVTFEIVQDDTLLGGFTAEIDGVTYDKSVRGQLRALAHDL</sequence>
<dbReference type="GO" id="GO:0046933">
    <property type="term" value="F:proton-transporting ATP synthase activity, rotational mechanism"/>
    <property type="evidence" value="ECO:0007669"/>
    <property type="project" value="InterPro"/>
</dbReference>
<evidence type="ECO:0000256" key="2">
    <source>
        <dbReference type="ARBA" id="ARBA00022448"/>
    </source>
</evidence>
<evidence type="ECO:0000256" key="4">
    <source>
        <dbReference type="ARBA" id="ARBA00023065"/>
    </source>
</evidence>
<dbReference type="InterPro" id="IPR000711">
    <property type="entry name" value="ATPase_OSCP/dsu"/>
</dbReference>
<protein>
    <submittedName>
        <fullName evidence="7">F0F1 ATP synthase subunit delta</fullName>
    </submittedName>
</protein>
<dbReference type="GeneID" id="98660436"/>
<organism evidence="7 8">
    <name type="scientific">Agathobaculum butyriciproducens</name>
    <dbReference type="NCBI Taxonomy" id="1628085"/>
    <lineage>
        <taxon>Bacteria</taxon>
        <taxon>Bacillati</taxon>
        <taxon>Bacillota</taxon>
        <taxon>Clostridia</taxon>
        <taxon>Eubacteriales</taxon>
        <taxon>Butyricicoccaceae</taxon>
        <taxon>Agathobaculum</taxon>
    </lineage>
</organism>
<dbReference type="InterPro" id="IPR026015">
    <property type="entry name" value="ATP_synth_OSCP/delta_N_sf"/>
</dbReference>
<dbReference type="Proteomes" id="UP001298753">
    <property type="component" value="Unassembled WGS sequence"/>
</dbReference>
<dbReference type="SUPFAM" id="SSF47928">
    <property type="entry name" value="N-terminal domain of the delta subunit of the F1F0-ATP synthase"/>
    <property type="match status" value="1"/>
</dbReference>
<dbReference type="GO" id="GO:0016020">
    <property type="term" value="C:membrane"/>
    <property type="evidence" value="ECO:0007669"/>
    <property type="project" value="UniProtKB-SubCell"/>
</dbReference>
<keyword evidence="2" id="KW-0813">Transport</keyword>
<comment type="subcellular location">
    <subcellularLocation>
        <location evidence="1">Membrane</location>
    </subcellularLocation>
</comment>
<keyword evidence="8" id="KW-1185">Reference proteome</keyword>
<dbReference type="Pfam" id="PF00213">
    <property type="entry name" value="OSCP"/>
    <property type="match status" value="1"/>
</dbReference>
<keyword evidence="6" id="KW-0066">ATP synthesis</keyword>
<evidence type="ECO:0000313" key="7">
    <source>
        <dbReference type="EMBL" id="MCC2176363.1"/>
    </source>
</evidence>
<dbReference type="PANTHER" id="PTHR11910">
    <property type="entry name" value="ATP SYNTHASE DELTA CHAIN"/>
    <property type="match status" value="1"/>
</dbReference>
<reference evidence="7 8" key="1">
    <citation type="submission" date="2021-10" db="EMBL/GenBank/DDBJ databases">
        <title>Anaerobic single-cell dispensing facilitates the cultivation of human gut bacteria.</title>
        <authorList>
            <person name="Afrizal A."/>
        </authorList>
    </citation>
    <scope>NUCLEOTIDE SEQUENCE [LARGE SCALE GENOMIC DNA]</scope>
    <source>
        <strain evidence="7 8">CLA-AA-H270</strain>
    </source>
</reference>
<gene>
    <name evidence="7" type="ORF">LKD22_04340</name>
</gene>
<evidence type="ECO:0000256" key="1">
    <source>
        <dbReference type="ARBA" id="ARBA00004370"/>
    </source>
</evidence>
<keyword evidence="5" id="KW-0472">Membrane</keyword>
<evidence type="ECO:0000256" key="5">
    <source>
        <dbReference type="ARBA" id="ARBA00023136"/>
    </source>
</evidence>
<dbReference type="RefSeq" id="WP_227600336.1">
    <property type="nucleotide sequence ID" value="NZ_JAJEPX010000008.1"/>
</dbReference>
<name>A0AAW4W2I9_9FIRM</name>
<dbReference type="Gene3D" id="1.10.520.20">
    <property type="entry name" value="N-terminal domain of the delta subunit of the F1F0-ATP synthase"/>
    <property type="match status" value="1"/>
</dbReference>
<evidence type="ECO:0000256" key="6">
    <source>
        <dbReference type="ARBA" id="ARBA00023310"/>
    </source>
</evidence>
<comment type="caution">
    <text evidence="7">The sequence shown here is derived from an EMBL/GenBank/DDBJ whole genome shotgun (WGS) entry which is preliminary data.</text>
</comment>
<keyword evidence="3" id="KW-0375">Hydrogen ion transport</keyword>
<proteinExistence type="predicted"/>
<evidence type="ECO:0000256" key="3">
    <source>
        <dbReference type="ARBA" id="ARBA00022781"/>
    </source>
</evidence>
<dbReference type="PRINTS" id="PR00125">
    <property type="entry name" value="ATPASEDELTA"/>
</dbReference>
<dbReference type="AlphaFoldDB" id="A0AAW4W2I9"/>
<evidence type="ECO:0000313" key="8">
    <source>
        <dbReference type="Proteomes" id="UP001298753"/>
    </source>
</evidence>
<keyword evidence="4" id="KW-0406">Ion transport</keyword>